<keyword evidence="21" id="KW-1185">Reference proteome</keyword>
<evidence type="ECO:0000256" key="1">
    <source>
        <dbReference type="ARBA" id="ARBA00001968"/>
    </source>
</evidence>
<keyword evidence="12 17" id="KW-0804">Transcription</keyword>
<protein>
    <recommendedName>
        <fullName evidence="17">Histone deacetylase</fullName>
        <ecNumber evidence="17">3.5.1.98</ecNumber>
    </recommendedName>
</protein>
<dbReference type="Gene3D" id="3.40.800.20">
    <property type="entry name" value="Histone deacetylase domain"/>
    <property type="match status" value="1"/>
</dbReference>
<dbReference type="InterPro" id="IPR000286">
    <property type="entry name" value="HDACs"/>
</dbReference>
<keyword evidence="10 17" id="KW-0156">Chromatin regulator</keyword>
<evidence type="ECO:0000256" key="2">
    <source>
        <dbReference type="ARBA" id="ARBA00004123"/>
    </source>
</evidence>
<dbReference type="SUPFAM" id="SSF52768">
    <property type="entry name" value="Arginase/deacetylase"/>
    <property type="match status" value="1"/>
</dbReference>
<accession>A0ABP1Q0Q0</accession>
<evidence type="ECO:0000256" key="9">
    <source>
        <dbReference type="ARBA" id="ARBA00022801"/>
    </source>
</evidence>
<evidence type="ECO:0000256" key="14">
    <source>
        <dbReference type="ARBA" id="ARBA00049136"/>
    </source>
</evidence>
<keyword evidence="11 17" id="KW-0805">Transcription regulation</keyword>
<feature type="compositionally biased region" description="Polar residues" evidence="18">
    <location>
        <begin position="92"/>
        <end position="105"/>
    </location>
</feature>
<comment type="catalytic activity">
    <reaction evidence="14">
        <text>N(6)-acetyl-L-lysyl-[protein] + H2O = L-lysyl-[protein] + acetate</text>
        <dbReference type="Rhea" id="RHEA:58108"/>
        <dbReference type="Rhea" id="RHEA-COMP:9752"/>
        <dbReference type="Rhea" id="RHEA-COMP:10731"/>
        <dbReference type="ChEBI" id="CHEBI:15377"/>
        <dbReference type="ChEBI" id="CHEBI:29969"/>
        <dbReference type="ChEBI" id="CHEBI:30089"/>
        <dbReference type="ChEBI" id="CHEBI:61930"/>
    </reaction>
    <physiologicalReaction direction="left-to-right" evidence="14">
        <dbReference type="Rhea" id="RHEA:58109"/>
    </physiologicalReaction>
</comment>
<evidence type="ECO:0000256" key="18">
    <source>
        <dbReference type="SAM" id="MobiDB-lite"/>
    </source>
</evidence>
<evidence type="ECO:0000256" key="3">
    <source>
        <dbReference type="ARBA" id="ARBA00004286"/>
    </source>
</evidence>
<dbReference type="PIRSF" id="PIRSF037913">
    <property type="entry name" value="His_deacetylse_1"/>
    <property type="match status" value="1"/>
</dbReference>
<evidence type="ECO:0000256" key="15">
    <source>
        <dbReference type="ARBA" id="ARBA00049193"/>
    </source>
</evidence>
<comment type="similarity">
    <text evidence="17">Belongs to the histone deacetylase family. HD Type 1 subfamily.</text>
</comment>
<evidence type="ECO:0000313" key="21">
    <source>
        <dbReference type="Proteomes" id="UP001642540"/>
    </source>
</evidence>
<evidence type="ECO:0000313" key="20">
    <source>
        <dbReference type="EMBL" id="CAL8081068.1"/>
    </source>
</evidence>
<organism evidence="20 21">
    <name type="scientific">Orchesella dallaii</name>
    <dbReference type="NCBI Taxonomy" id="48710"/>
    <lineage>
        <taxon>Eukaryota</taxon>
        <taxon>Metazoa</taxon>
        <taxon>Ecdysozoa</taxon>
        <taxon>Arthropoda</taxon>
        <taxon>Hexapoda</taxon>
        <taxon>Collembola</taxon>
        <taxon>Entomobryomorpha</taxon>
        <taxon>Entomobryoidea</taxon>
        <taxon>Orchesellidae</taxon>
        <taxon>Orchesellinae</taxon>
        <taxon>Orchesella</taxon>
    </lineage>
</organism>
<keyword evidence="7" id="KW-0678">Repressor</keyword>
<sequence length="406" mass="45000">MKDVVYIYDHHLAKSTDNIPHIAGRSRMTHELITAYGLTQFMECKPSKLATREELLKFHSEDYINFLQCAADTVERTCGGSGDDDDEEDASFRSQNSQFSNESTSSMKNFGILSTSLTEESLDDYGLGKASEEIRDGWMVFKFNLNLNYVGWVIISKYNSFNFVGYDCPVFRNMGEFASRIAGGTIAAAESLVEGAKVAINWCGGWHHAQRSEASGFCYVNDIVVGIHELQKKFKYILYIDLDAHHGDGVENAFAFSDKVMTLSFHHFESGYFPGTGRLEDVGNGRGKFCSLNVPLKAAIIDQQFTVLFDSILNNAIKVFQPEAFVVQCGADCLARDPLGAFNLTEGGIVRCLHTILSCSNIPTLLLGGGGYNIANASRLWTSLTAAVLNKILTNEIPDNKIWTRF</sequence>
<comment type="caution">
    <text evidence="20">The sequence shown here is derived from an EMBL/GenBank/DDBJ whole genome shotgun (WGS) entry which is preliminary data.</text>
</comment>
<comment type="catalytic activity">
    <reaction evidence="15">
        <text>N(6)-(2E)-butenoyl-L-lysyl-[protein] + H2O = (2E)-2-butenoate + L-lysyl-[protein]</text>
        <dbReference type="Rhea" id="RHEA:69172"/>
        <dbReference type="Rhea" id="RHEA-COMP:9752"/>
        <dbReference type="Rhea" id="RHEA-COMP:13707"/>
        <dbReference type="ChEBI" id="CHEBI:15377"/>
        <dbReference type="ChEBI" id="CHEBI:29969"/>
        <dbReference type="ChEBI" id="CHEBI:35899"/>
        <dbReference type="ChEBI" id="CHEBI:137954"/>
    </reaction>
    <physiologicalReaction direction="left-to-right" evidence="15">
        <dbReference type="Rhea" id="RHEA:69173"/>
    </physiologicalReaction>
</comment>
<comment type="subcellular location">
    <subcellularLocation>
        <location evidence="3">Chromosome</location>
    </subcellularLocation>
    <subcellularLocation>
        <location evidence="4">Cytoplasm</location>
    </subcellularLocation>
    <subcellularLocation>
        <location evidence="2 17">Nucleus</location>
    </subcellularLocation>
</comment>
<feature type="domain" description="Histone deacetylase" evidence="19">
    <location>
        <begin position="24"/>
        <end position="387"/>
    </location>
</feature>
<evidence type="ECO:0000256" key="17">
    <source>
        <dbReference type="PIRNR" id="PIRNR037913"/>
    </source>
</evidence>
<dbReference type="InterPro" id="IPR003084">
    <property type="entry name" value="HDAC_I/II"/>
</dbReference>
<proteinExistence type="inferred from homology"/>
<dbReference type="EMBL" id="CAXLJM020000014">
    <property type="protein sequence ID" value="CAL8081068.1"/>
    <property type="molecule type" value="Genomic_DNA"/>
</dbReference>
<evidence type="ECO:0000256" key="16">
    <source>
        <dbReference type="ARBA" id="ARBA00049416"/>
    </source>
</evidence>
<dbReference type="Proteomes" id="UP001642540">
    <property type="component" value="Unassembled WGS sequence"/>
</dbReference>
<comment type="catalytic activity">
    <reaction evidence="16">
        <text>N(6)-acetyl-L-lysyl-[histone] + H2O = L-lysyl-[histone] + acetate</text>
        <dbReference type="Rhea" id="RHEA:58196"/>
        <dbReference type="Rhea" id="RHEA-COMP:9845"/>
        <dbReference type="Rhea" id="RHEA-COMP:11338"/>
        <dbReference type="ChEBI" id="CHEBI:15377"/>
        <dbReference type="ChEBI" id="CHEBI:29969"/>
        <dbReference type="ChEBI" id="CHEBI:30089"/>
        <dbReference type="ChEBI" id="CHEBI:61930"/>
        <dbReference type="EC" id="3.5.1.98"/>
    </reaction>
    <physiologicalReaction direction="left-to-right" evidence="16">
        <dbReference type="Rhea" id="RHEA:58197"/>
    </physiologicalReaction>
</comment>
<evidence type="ECO:0000256" key="11">
    <source>
        <dbReference type="ARBA" id="ARBA00023015"/>
    </source>
</evidence>
<dbReference type="InterPro" id="IPR023696">
    <property type="entry name" value="Ureohydrolase_dom_sf"/>
</dbReference>
<evidence type="ECO:0000259" key="19">
    <source>
        <dbReference type="Pfam" id="PF00850"/>
    </source>
</evidence>
<dbReference type="InterPro" id="IPR037138">
    <property type="entry name" value="His_deacetylse_dom_sf"/>
</dbReference>
<evidence type="ECO:0000256" key="6">
    <source>
        <dbReference type="ARBA" id="ARBA00022490"/>
    </source>
</evidence>
<dbReference type="PANTHER" id="PTHR10625">
    <property type="entry name" value="HISTONE DEACETYLASE HDAC1-RELATED"/>
    <property type="match status" value="1"/>
</dbReference>
<evidence type="ECO:0000256" key="12">
    <source>
        <dbReference type="ARBA" id="ARBA00023163"/>
    </source>
</evidence>
<keyword evidence="13 17" id="KW-0539">Nucleus</keyword>
<evidence type="ECO:0000256" key="10">
    <source>
        <dbReference type="ARBA" id="ARBA00022853"/>
    </source>
</evidence>
<dbReference type="PANTHER" id="PTHR10625:SF14">
    <property type="entry name" value="HISTONE DEACETYLASE 8"/>
    <property type="match status" value="1"/>
</dbReference>
<keyword evidence="5" id="KW-0158">Chromosome</keyword>
<dbReference type="EC" id="3.5.1.98" evidence="17"/>
<dbReference type="Pfam" id="PF00850">
    <property type="entry name" value="Hist_deacetyl"/>
    <property type="match status" value="1"/>
</dbReference>
<evidence type="ECO:0000256" key="7">
    <source>
        <dbReference type="ARBA" id="ARBA00022491"/>
    </source>
</evidence>
<comment type="cofactor">
    <cofactor evidence="1">
        <name>a divalent metal cation</name>
        <dbReference type="ChEBI" id="CHEBI:60240"/>
    </cofactor>
</comment>
<dbReference type="PRINTS" id="PR01271">
    <property type="entry name" value="HISDACETLASE"/>
</dbReference>
<keyword evidence="6" id="KW-0963">Cytoplasm</keyword>
<name>A0ABP1Q0Q0_9HEXA</name>
<evidence type="ECO:0000256" key="5">
    <source>
        <dbReference type="ARBA" id="ARBA00022454"/>
    </source>
</evidence>
<reference evidence="20 21" key="1">
    <citation type="submission" date="2024-08" db="EMBL/GenBank/DDBJ databases">
        <authorList>
            <person name="Cucini C."/>
            <person name="Frati F."/>
        </authorList>
    </citation>
    <scope>NUCLEOTIDE SEQUENCE [LARGE SCALE GENOMIC DNA]</scope>
</reference>
<keyword evidence="9 17" id="KW-0378">Hydrolase</keyword>
<dbReference type="PRINTS" id="PR01270">
    <property type="entry name" value="HDASUPER"/>
</dbReference>
<gene>
    <name evidence="20" type="ORF">ODALV1_LOCUS4826</name>
</gene>
<dbReference type="InterPro" id="IPR023801">
    <property type="entry name" value="His_deacetylse_dom"/>
</dbReference>
<evidence type="ECO:0000256" key="13">
    <source>
        <dbReference type="ARBA" id="ARBA00023242"/>
    </source>
</evidence>
<evidence type="ECO:0000256" key="8">
    <source>
        <dbReference type="ARBA" id="ARBA00022723"/>
    </source>
</evidence>
<evidence type="ECO:0000256" key="4">
    <source>
        <dbReference type="ARBA" id="ARBA00004496"/>
    </source>
</evidence>
<keyword evidence="8" id="KW-0479">Metal-binding</keyword>
<feature type="region of interest" description="Disordered" evidence="18">
    <location>
        <begin position="78"/>
        <end position="105"/>
    </location>
</feature>